<feature type="compositionally biased region" description="Polar residues" evidence="11">
    <location>
        <begin position="38"/>
        <end position="49"/>
    </location>
</feature>
<evidence type="ECO:0000256" key="1">
    <source>
        <dbReference type="ARBA" id="ARBA00004141"/>
    </source>
</evidence>
<dbReference type="FunFam" id="3.40.50.10330:FF:000029">
    <property type="entry name" value="NAD+ kinase, putative"/>
    <property type="match status" value="1"/>
</dbReference>
<evidence type="ECO:0000313" key="14">
    <source>
        <dbReference type="EMBL" id="PTD10370.1"/>
    </source>
</evidence>
<evidence type="ECO:0000256" key="2">
    <source>
        <dbReference type="ARBA" id="ARBA00010995"/>
    </source>
</evidence>
<dbReference type="GO" id="GO:0003951">
    <property type="term" value="F:NAD+ kinase activity"/>
    <property type="evidence" value="ECO:0007669"/>
    <property type="project" value="InterPro"/>
</dbReference>
<name>A0A2T4H3J7_FUSCU</name>
<evidence type="ECO:0000256" key="6">
    <source>
        <dbReference type="ARBA" id="ARBA00022857"/>
    </source>
</evidence>
<dbReference type="GO" id="GO:0006741">
    <property type="term" value="P:NADP+ biosynthetic process"/>
    <property type="evidence" value="ECO:0007669"/>
    <property type="project" value="InterPro"/>
</dbReference>
<dbReference type="InterPro" id="IPR002504">
    <property type="entry name" value="NADK"/>
</dbReference>
<organism evidence="14 15">
    <name type="scientific">Fusarium culmorum</name>
    <dbReference type="NCBI Taxonomy" id="5516"/>
    <lineage>
        <taxon>Eukaryota</taxon>
        <taxon>Fungi</taxon>
        <taxon>Dikarya</taxon>
        <taxon>Ascomycota</taxon>
        <taxon>Pezizomycotina</taxon>
        <taxon>Sordariomycetes</taxon>
        <taxon>Hypocreomycetidae</taxon>
        <taxon>Hypocreales</taxon>
        <taxon>Nectriaceae</taxon>
        <taxon>Fusarium</taxon>
    </lineage>
</organism>
<feature type="region of interest" description="Disordered" evidence="11">
    <location>
        <begin position="98"/>
        <end position="127"/>
    </location>
</feature>
<feature type="transmembrane region" description="Helical" evidence="12">
    <location>
        <begin position="761"/>
        <end position="785"/>
    </location>
</feature>
<protein>
    <submittedName>
        <fullName evidence="14">Putative kinase C1B1.02c</fullName>
    </submittedName>
</protein>
<comment type="similarity">
    <text evidence="2">Belongs to the NAD kinase family.</text>
</comment>
<feature type="compositionally biased region" description="Basic and acidic residues" evidence="11">
    <location>
        <begin position="24"/>
        <end position="37"/>
    </location>
</feature>
<dbReference type="InterPro" id="IPR017437">
    <property type="entry name" value="ATP-NAD_kinase_PpnK-typ_C"/>
</dbReference>
<dbReference type="Gene3D" id="3.40.50.10330">
    <property type="entry name" value="Probable inorganic polyphosphate/atp-NAD kinase, domain 1"/>
    <property type="match status" value="1"/>
</dbReference>
<evidence type="ECO:0000256" key="9">
    <source>
        <dbReference type="ARBA" id="ARBA00023136"/>
    </source>
</evidence>
<sequence length="801" mass="90752">MGDHSEKHIHFQDGDYGSDGYSDDDGKAVEHIQDTRKNGATNTEASSQVVFDPGNPYRRKSSMVASEIKAPVMRHPNRRDECLVHQFLDSQRRAKDAACSASDLDSETSMGNGSYISSRPDPSQASLHKVLNGDSLEAARNEGLDSITDPKAKKKCRAVVEPGSMDHSGQADQQAWTQQMTKSMSEFDLGSYQEDVRSRLLTKKQLSDMAWGVRELSRRLSSMRLRFKVKSIFILTKIYDQDLIPKTRELVKWLLNHNHEVAYTVYVQDKLKTNKKFDVSGIIDEVSKGYVQKDGANEQTVKETLSKRLRYWDENMCRTRPHTFDFVISLGGDGTVLYASWLFQRIVPPVLSFALGSLGFLTKFDFEEYQETLTTAFTKGVTVSLRLRFEGTVMRSQPRKKAQLEKGSDEDEEQPRDLVEELIGEEREDEHTHRPDGTFEILNEVVVDRGPNPTLSTTEIFGDDEHFTSVLADGICVSTPTGSTAYNLAAGGSLCHPENPVMLVTSICAHTLSFRPIILPDTIVLRVGVPYGARTSSWASFDGRERVELKPGDYVTISASRFPRNRIVSPTRPVRPNHNHLPPVDPRHRLYRIRRLTQVPAIFVLGTLRFLFIWHLADALCHFLLEGSFLYHCFFSHLPLLNDVKTELFPTPAGFLGYSDRVYGAQSGGDNPFAMLWMVYAKADKRWAGVDLGVVSLELLTVFFDGPLAVYVCYCLARKDPKVSIWMIILATCELYGGKLYDFLPEWLVGNPNLDTSNFMYLWVYLIFFNTLWVWIPLWVIWYSVKDISNALSVRQGKKNL</sequence>
<keyword evidence="6" id="KW-0521">NADP</keyword>
<dbReference type="HAMAP" id="MF_00361">
    <property type="entry name" value="NAD_kinase"/>
    <property type="match status" value="1"/>
</dbReference>
<evidence type="ECO:0000256" key="4">
    <source>
        <dbReference type="ARBA" id="ARBA00022692"/>
    </source>
</evidence>
<evidence type="ECO:0000313" key="15">
    <source>
        <dbReference type="Proteomes" id="UP000241587"/>
    </source>
</evidence>
<keyword evidence="7 10" id="KW-1133">Transmembrane helix</keyword>
<dbReference type="InterPro" id="IPR033118">
    <property type="entry name" value="EXPERA"/>
</dbReference>
<comment type="subcellular location">
    <subcellularLocation>
        <location evidence="1">Membrane</location>
        <topology evidence="1">Multi-pass membrane protein</topology>
    </subcellularLocation>
</comment>
<dbReference type="GO" id="GO:0016020">
    <property type="term" value="C:membrane"/>
    <property type="evidence" value="ECO:0007669"/>
    <property type="project" value="UniProtKB-SubCell"/>
</dbReference>
<dbReference type="OMA" id="WDEDMCR"/>
<evidence type="ECO:0000256" key="7">
    <source>
        <dbReference type="ARBA" id="ARBA00022989"/>
    </source>
</evidence>
<feature type="region of interest" description="Disordered" evidence="11">
    <location>
        <begin position="1"/>
        <end position="58"/>
    </location>
</feature>
<dbReference type="OrthoDB" id="24581at2759"/>
<evidence type="ECO:0000256" key="5">
    <source>
        <dbReference type="ARBA" id="ARBA00022777"/>
    </source>
</evidence>
<feature type="compositionally biased region" description="Basic and acidic residues" evidence="11">
    <location>
        <begin position="1"/>
        <end position="13"/>
    </location>
</feature>
<dbReference type="PANTHER" id="PTHR20275">
    <property type="entry name" value="NAD KINASE"/>
    <property type="match status" value="1"/>
</dbReference>
<dbReference type="Gene3D" id="2.60.200.30">
    <property type="entry name" value="Probable inorganic polyphosphate/atp-NAD kinase, domain 2"/>
    <property type="match status" value="1"/>
</dbReference>
<feature type="compositionally biased region" description="Polar residues" evidence="11">
    <location>
        <begin position="107"/>
        <end position="126"/>
    </location>
</feature>
<keyword evidence="3" id="KW-0808">Transferase</keyword>
<dbReference type="InterPro" id="IPR016064">
    <property type="entry name" value="NAD/diacylglycerol_kinase_sf"/>
</dbReference>
<comment type="caution">
    <text evidence="14">The sequence shown here is derived from an EMBL/GenBank/DDBJ whole genome shotgun (WGS) entry which is preliminary data.</text>
</comment>
<dbReference type="GO" id="GO:0019674">
    <property type="term" value="P:NAD+ metabolic process"/>
    <property type="evidence" value="ECO:0007669"/>
    <property type="project" value="InterPro"/>
</dbReference>
<reference evidence="14 15" key="1">
    <citation type="submission" date="2018-02" db="EMBL/GenBank/DDBJ databases">
        <title>Fusarium culmorum secondary metabolites in fungal-bacterial-plant interactions.</title>
        <authorList>
            <person name="Schmidt R."/>
        </authorList>
    </citation>
    <scope>NUCLEOTIDE SEQUENCE [LARGE SCALE GENOMIC DNA]</scope>
    <source>
        <strain evidence="14 15">PV</strain>
    </source>
</reference>
<feature type="domain" description="EXPERA" evidence="13">
    <location>
        <begin position="607"/>
        <end position="781"/>
    </location>
</feature>
<feature type="transmembrane region" description="Helical" evidence="12">
    <location>
        <begin position="694"/>
        <end position="716"/>
    </location>
</feature>
<dbReference type="Proteomes" id="UP000241587">
    <property type="component" value="Unassembled WGS sequence"/>
</dbReference>
<gene>
    <name evidence="14" type="ORF">FCULG_00008186</name>
</gene>
<dbReference type="Pfam" id="PF20143">
    <property type="entry name" value="NAD_kinase_C"/>
    <property type="match status" value="1"/>
</dbReference>
<evidence type="ECO:0000256" key="3">
    <source>
        <dbReference type="ARBA" id="ARBA00022679"/>
    </source>
</evidence>
<keyword evidence="4 10" id="KW-0812">Transmembrane</keyword>
<dbReference type="Pfam" id="PF01513">
    <property type="entry name" value="NAD_kinase"/>
    <property type="match status" value="1"/>
</dbReference>
<keyword evidence="9 10" id="KW-0472">Membrane</keyword>
<dbReference type="Pfam" id="PF05241">
    <property type="entry name" value="EBP"/>
    <property type="match status" value="1"/>
</dbReference>
<dbReference type="PANTHER" id="PTHR20275:SF11">
    <property type="entry name" value="KINASE, PUTATIVE (AFU_ORTHOLOGUE AFUA_5G12870)-RELATED"/>
    <property type="match status" value="1"/>
</dbReference>
<dbReference type="InterPro" id="IPR017438">
    <property type="entry name" value="ATP-NAD_kinase_N"/>
</dbReference>
<keyword evidence="5 14" id="KW-0418">Kinase</keyword>
<proteinExistence type="inferred from homology"/>
<evidence type="ECO:0000256" key="8">
    <source>
        <dbReference type="ARBA" id="ARBA00023027"/>
    </source>
</evidence>
<keyword evidence="8" id="KW-0520">NAD</keyword>
<dbReference type="PROSITE" id="PS51751">
    <property type="entry name" value="EXPERA"/>
    <property type="match status" value="1"/>
</dbReference>
<accession>A0A2T4H3J7</accession>
<dbReference type="SUPFAM" id="SSF111331">
    <property type="entry name" value="NAD kinase/diacylglycerol kinase-like"/>
    <property type="match status" value="1"/>
</dbReference>
<keyword evidence="15" id="KW-1185">Reference proteome</keyword>
<evidence type="ECO:0000256" key="10">
    <source>
        <dbReference type="PROSITE-ProRule" id="PRU01087"/>
    </source>
</evidence>
<dbReference type="FunFam" id="2.60.200.30:FF:000008">
    <property type="entry name" value="Putative NAD+ kinase"/>
    <property type="match status" value="1"/>
</dbReference>
<feature type="transmembrane region" description="Helical" evidence="12">
    <location>
        <begin position="723"/>
        <end position="741"/>
    </location>
</feature>
<dbReference type="AlphaFoldDB" id="A0A2T4H3J7"/>
<evidence type="ECO:0000256" key="12">
    <source>
        <dbReference type="SAM" id="Phobius"/>
    </source>
</evidence>
<evidence type="ECO:0000256" key="11">
    <source>
        <dbReference type="SAM" id="MobiDB-lite"/>
    </source>
</evidence>
<dbReference type="EMBL" id="PVEM01000003">
    <property type="protein sequence ID" value="PTD10370.1"/>
    <property type="molecule type" value="Genomic_DNA"/>
</dbReference>
<evidence type="ECO:0000259" key="13">
    <source>
        <dbReference type="PROSITE" id="PS51751"/>
    </source>
</evidence>